<feature type="region of interest" description="Disordered" evidence="4">
    <location>
        <begin position="80"/>
        <end position="100"/>
    </location>
</feature>
<keyword evidence="7" id="KW-1185">Reference proteome</keyword>
<dbReference type="PANTHER" id="PTHR40661:SF3">
    <property type="entry name" value="FELS-1 PROPHAGE TRANSCRIPTIONAL REGULATOR"/>
    <property type="match status" value="1"/>
</dbReference>
<dbReference type="EMBL" id="CP033459">
    <property type="protein sequence ID" value="QFQ12152.1"/>
    <property type="molecule type" value="Genomic_DNA"/>
</dbReference>
<dbReference type="Proteomes" id="UP000249375">
    <property type="component" value="Chromosome"/>
</dbReference>
<sequence length="147" mass="16487">MKERIRQLMEQLNLNQQEFSKKIRVSSASISNILAGRSNPTHNHVMAIHAALPEVNVNWLMFGEGEMFGTGAVVREAGSQPEVADATDTQPNLFDQPQQPTVLAAPVTTDHEVQRGKAKKIDKQQRRVKEIIVYYDDGTYETLKAAR</sequence>
<name>A0A5P8E5D5_9BACT</name>
<protein>
    <submittedName>
        <fullName evidence="6">XRE family transcriptional regulator</fullName>
    </submittedName>
</protein>
<keyword evidence="3" id="KW-0804">Transcription</keyword>
<keyword evidence="1" id="KW-0805">Transcription regulation</keyword>
<dbReference type="InterPro" id="IPR010982">
    <property type="entry name" value="Lambda_DNA-bd_dom_sf"/>
</dbReference>
<organism evidence="6 7">
    <name type="scientific">Pseudoprevotella muciniphila</name>
    <dbReference type="NCBI Taxonomy" id="2133944"/>
    <lineage>
        <taxon>Bacteria</taxon>
        <taxon>Pseudomonadati</taxon>
        <taxon>Bacteroidota</taxon>
        <taxon>Bacteroidia</taxon>
        <taxon>Bacteroidales</taxon>
        <taxon>Prevotellaceae</taxon>
        <taxon>Pseudoprevotella</taxon>
    </lineage>
</organism>
<dbReference type="PROSITE" id="PS50943">
    <property type="entry name" value="HTH_CROC1"/>
    <property type="match status" value="1"/>
</dbReference>
<dbReference type="SMART" id="SM00530">
    <property type="entry name" value="HTH_XRE"/>
    <property type="match status" value="1"/>
</dbReference>
<evidence type="ECO:0000256" key="2">
    <source>
        <dbReference type="ARBA" id="ARBA00023125"/>
    </source>
</evidence>
<proteinExistence type="predicted"/>
<dbReference type="GO" id="GO:0003677">
    <property type="term" value="F:DNA binding"/>
    <property type="evidence" value="ECO:0007669"/>
    <property type="project" value="UniProtKB-KW"/>
</dbReference>
<accession>A0A5P8E5D5</accession>
<feature type="domain" description="HTH cro/C1-type" evidence="5">
    <location>
        <begin position="5"/>
        <end position="60"/>
    </location>
</feature>
<feature type="compositionally biased region" description="Polar residues" evidence="4">
    <location>
        <begin position="87"/>
        <end position="100"/>
    </location>
</feature>
<dbReference type="RefSeq" id="WP_111898554.1">
    <property type="nucleotide sequence ID" value="NZ_CP033459.1"/>
</dbReference>
<evidence type="ECO:0000259" key="5">
    <source>
        <dbReference type="PROSITE" id="PS50943"/>
    </source>
</evidence>
<gene>
    <name evidence="6" type="ORF">C7Y71_003460</name>
</gene>
<dbReference type="Gene3D" id="1.10.260.40">
    <property type="entry name" value="lambda repressor-like DNA-binding domains"/>
    <property type="match status" value="1"/>
</dbReference>
<evidence type="ECO:0000256" key="1">
    <source>
        <dbReference type="ARBA" id="ARBA00023015"/>
    </source>
</evidence>
<evidence type="ECO:0000256" key="3">
    <source>
        <dbReference type="ARBA" id="ARBA00023163"/>
    </source>
</evidence>
<evidence type="ECO:0000256" key="4">
    <source>
        <dbReference type="SAM" id="MobiDB-lite"/>
    </source>
</evidence>
<dbReference type="AlphaFoldDB" id="A0A5P8E5D5"/>
<dbReference type="InterPro" id="IPR001387">
    <property type="entry name" value="Cro/C1-type_HTH"/>
</dbReference>
<evidence type="ECO:0000313" key="7">
    <source>
        <dbReference type="Proteomes" id="UP000249375"/>
    </source>
</evidence>
<reference evidence="6 7" key="1">
    <citation type="submission" date="2018-11" db="EMBL/GenBank/DDBJ databases">
        <authorList>
            <person name="Na S.W."/>
            <person name="Baik M."/>
        </authorList>
    </citation>
    <scope>NUCLEOTIDE SEQUENCE [LARGE SCALE GENOMIC DNA]</scope>
    <source>
        <strain evidence="6 7">E39</strain>
    </source>
</reference>
<dbReference type="Pfam" id="PF01381">
    <property type="entry name" value="HTH_3"/>
    <property type="match status" value="1"/>
</dbReference>
<evidence type="ECO:0000313" key="6">
    <source>
        <dbReference type="EMBL" id="QFQ12152.1"/>
    </source>
</evidence>
<dbReference type="SUPFAM" id="SSF47413">
    <property type="entry name" value="lambda repressor-like DNA-binding domains"/>
    <property type="match status" value="1"/>
</dbReference>
<keyword evidence="2" id="KW-0238">DNA-binding</keyword>
<dbReference type="PANTHER" id="PTHR40661">
    <property type="match status" value="1"/>
</dbReference>
<dbReference type="KEGG" id="alq:C7Y71_003460"/>
<dbReference type="CDD" id="cd00093">
    <property type="entry name" value="HTH_XRE"/>
    <property type="match status" value="1"/>
</dbReference>
<dbReference type="OrthoDB" id="1034290at2"/>